<organism evidence="2 3">
    <name type="scientific">Microbacterium maritypicum</name>
    <name type="common">Microbacterium liquefaciens</name>
    <dbReference type="NCBI Taxonomy" id="33918"/>
    <lineage>
        <taxon>Bacteria</taxon>
        <taxon>Bacillati</taxon>
        <taxon>Actinomycetota</taxon>
        <taxon>Actinomycetes</taxon>
        <taxon>Micrococcales</taxon>
        <taxon>Microbacteriaceae</taxon>
        <taxon>Microbacterium</taxon>
    </lineage>
</organism>
<feature type="region of interest" description="Disordered" evidence="1">
    <location>
        <begin position="1"/>
        <end position="21"/>
    </location>
</feature>
<dbReference type="EMBL" id="BJNQ01000022">
    <property type="protein sequence ID" value="GEC76593.1"/>
    <property type="molecule type" value="Genomic_DNA"/>
</dbReference>
<protein>
    <submittedName>
        <fullName evidence="2">Uncharacterized protein</fullName>
    </submittedName>
</protein>
<accession>A0A4Y4BD70</accession>
<evidence type="ECO:0000313" key="2">
    <source>
        <dbReference type="EMBL" id="GEC76593.1"/>
    </source>
</evidence>
<evidence type="ECO:0000313" key="3">
    <source>
        <dbReference type="Proteomes" id="UP000317410"/>
    </source>
</evidence>
<sequence>MHSGQSKQPRPEPVSRTAPPVPMMIVSLMNDNHAKTVNARPQDEERGGTPCVVEVAGIIVSGISPPDRTRRGGHGPSVRRNL</sequence>
<comment type="caution">
    <text evidence="2">The sequence shown here is derived from an EMBL/GenBank/DDBJ whole genome shotgun (WGS) entry which is preliminary data.</text>
</comment>
<proteinExistence type="predicted"/>
<evidence type="ECO:0000256" key="1">
    <source>
        <dbReference type="SAM" id="MobiDB-lite"/>
    </source>
</evidence>
<feature type="region of interest" description="Disordered" evidence="1">
    <location>
        <begin position="62"/>
        <end position="82"/>
    </location>
</feature>
<dbReference type="AlphaFoldDB" id="A0A4Y4BD70"/>
<gene>
    <name evidence="2" type="ORF">MLI01_27380</name>
</gene>
<dbReference type="Proteomes" id="UP000317410">
    <property type="component" value="Unassembled WGS sequence"/>
</dbReference>
<reference evidence="2 3" key="1">
    <citation type="submission" date="2019-06" db="EMBL/GenBank/DDBJ databases">
        <title>Whole genome shotgun sequence of Microbacterium liquefaciens NBRC 15037.</title>
        <authorList>
            <person name="Hosoyama A."/>
            <person name="Uohara A."/>
            <person name="Ohji S."/>
            <person name="Ichikawa N."/>
        </authorList>
    </citation>
    <scope>NUCLEOTIDE SEQUENCE [LARGE SCALE GENOMIC DNA]</scope>
    <source>
        <strain evidence="2 3">NBRC 15037</strain>
    </source>
</reference>
<name>A0A4Y4BD70_MICMQ</name>